<dbReference type="InterPro" id="IPR027417">
    <property type="entry name" value="P-loop_NTPase"/>
</dbReference>
<dbReference type="SUPFAM" id="SSF52540">
    <property type="entry name" value="P-loop containing nucleoside triphosphate hydrolases"/>
    <property type="match status" value="1"/>
</dbReference>
<reference evidence="2" key="2">
    <citation type="submission" date="2021-04" db="EMBL/GenBank/DDBJ databases">
        <authorList>
            <person name="Gilroy R."/>
        </authorList>
    </citation>
    <scope>NUCLEOTIDE SEQUENCE</scope>
    <source>
        <strain evidence="2">CHK196-3914</strain>
    </source>
</reference>
<evidence type="ECO:0000256" key="1">
    <source>
        <dbReference type="SAM" id="MobiDB-lite"/>
    </source>
</evidence>
<proteinExistence type="predicted"/>
<comment type="caution">
    <text evidence="2">The sequence shown here is derived from an EMBL/GenBank/DDBJ whole genome shotgun (WGS) entry which is preliminary data.</text>
</comment>
<dbReference type="Proteomes" id="UP000824116">
    <property type="component" value="Unassembled WGS sequence"/>
</dbReference>
<gene>
    <name evidence="2" type="ORF">H9723_09300</name>
</gene>
<sequence length="396" mass="45271">MEITRGKIKKAKKVVIYGPEGIGKSTFASRFPDPVFIDTEGSTNDMDVARLPRPTSWTMLLEEVDYIRKTPKVCRTLVIDTIDWAEMMCIEHICDKHQKNGIESFGYGNGYVYVKEEFGKFLNKLSDVIEAGINVILTAHAQLRKFEQPDEMGAYDRWELKLGKKTSSQTSPLVKEWADMLLFVNYKTYSVAVDDKGKKHKAQGGKRVMYTSHHPCWDAKNRYGLPEECEFDYSVIAGIIGNRNDGAGKSQEERKQEEPVKEPQRQAVSRRETPDFMDIPEGVPEQMEFNTIPSEPAGKTEEKTPYTAPDKPVPKDSVFHVDDRIPKALRDLMEEKLVSEEELQKVVANQGYYPQSTPIMNYDPDFISGVLVGAWPQVYQMIMKLRESYEIPFDEN</sequence>
<organism evidence="2 3">
    <name type="scientific">Candidatus Mediterraneibacter stercoravium</name>
    <dbReference type="NCBI Taxonomy" id="2838685"/>
    <lineage>
        <taxon>Bacteria</taxon>
        <taxon>Bacillati</taxon>
        <taxon>Bacillota</taxon>
        <taxon>Clostridia</taxon>
        <taxon>Lachnospirales</taxon>
        <taxon>Lachnospiraceae</taxon>
        <taxon>Mediterraneibacter</taxon>
    </lineage>
</organism>
<accession>A0A9D2GAY2</accession>
<feature type="region of interest" description="Disordered" evidence="1">
    <location>
        <begin position="244"/>
        <end position="318"/>
    </location>
</feature>
<evidence type="ECO:0000313" key="3">
    <source>
        <dbReference type="Proteomes" id="UP000824116"/>
    </source>
</evidence>
<keyword evidence="2" id="KW-0067">ATP-binding</keyword>
<evidence type="ECO:0000313" key="2">
    <source>
        <dbReference type="EMBL" id="HIZ75417.1"/>
    </source>
</evidence>
<dbReference type="GO" id="GO:0005524">
    <property type="term" value="F:ATP binding"/>
    <property type="evidence" value="ECO:0007669"/>
    <property type="project" value="UniProtKB-KW"/>
</dbReference>
<reference evidence="2" key="1">
    <citation type="journal article" date="2021" name="PeerJ">
        <title>Extensive microbial diversity within the chicken gut microbiome revealed by metagenomics and culture.</title>
        <authorList>
            <person name="Gilroy R."/>
            <person name="Ravi A."/>
            <person name="Getino M."/>
            <person name="Pursley I."/>
            <person name="Horton D.L."/>
            <person name="Alikhan N.F."/>
            <person name="Baker D."/>
            <person name="Gharbi K."/>
            <person name="Hall N."/>
            <person name="Watson M."/>
            <person name="Adriaenssens E.M."/>
            <person name="Foster-Nyarko E."/>
            <person name="Jarju S."/>
            <person name="Secka A."/>
            <person name="Antonio M."/>
            <person name="Oren A."/>
            <person name="Chaudhuri R.R."/>
            <person name="La Ragione R."/>
            <person name="Hildebrand F."/>
            <person name="Pallen M.J."/>
        </authorList>
    </citation>
    <scope>NUCLEOTIDE SEQUENCE</scope>
    <source>
        <strain evidence="2">CHK196-3914</strain>
    </source>
</reference>
<keyword evidence="2" id="KW-0547">Nucleotide-binding</keyword>
<dbReference type="EMBL" id="DXAY01000218">
    <property type="protein sequence ID" value="HIZ75417.1"/>
    <property type="molecule type" value="Genomic_DNA"/>
</dbReference>
<protein>
    <submittedName>
        <fullName evidence="2">ATP-binding protein</fullName>
    </submittedName>
</protein>
<name>A0A9D2GAY2_9FIRM</name>
<dbReference type="AlphaFoldDB" id="A0A9D2GAY2"/>
<feature type="compositionally biased region" description="Basic and acidic residues" evidence="1">
    <location>
        <begin position="250"/>
        <end position="274"/>
    </location>
</feature>
<dbReference type="Pfam" id="PF13479">
    <property type="entry name" value="AAA_24"/>
    <property type="match status" value="1"/>
</dbReference>